<evidence type="ECO:0000313" key="1">
    <source>
        <dbReference type="EMBL" id="KAH7841165.1"/>
    </source>
</evidence>
<dbReference type="EMBL" id="CM037160">
    <property type="protein sequence ID" value="KAH7841165.1"/>
    <property type="molecule type" value="Genomic_DNA"/>
</dbReference>
<protein>
    <submittedName>
        <fullName evidence="1">Uncharacterized protein</fullName>
    </submittedName>
</protein>
<keyword evidence="2" id="KW-1185">Reference proteome</keyword>
<gene>
    <name evidence="1" type="ORF">Vadar_026507</name>
</gene>
<dbReference type="Proteomes" id="UP000828048">
    <property type="component" value="Chromosome 10"/>
</dbReference>
<comment type="caution">
    <text evidence="1">The sequence shown here is derived from an EMBL/GenBank/DDBJ whole genome shotgun (WGS) entry which is preliminary data.</text>
</comment>
<sequence length="488" mass="56482">MIRHGLHGNQIAIATIFGEWHKSFEKLLMYLATLQKYNSGTEVQLNTVPSVVLEIVIFDQVFWAFAPAIEGFQYCRPVICVDVTFLTGKYKGVMLVAVSQDAEKEIFPIVFAIVDHETKESWGWFLNCLRCYVTEHTGLCHISNKHAGLVTFTKDEPSWRPPYAYHRYCARHMCANYVSRHGQATGKQVFNAAKEIQQIKFEKELNKTKRFVVTDGPEKGKEKLYNDIMVVPLDRWSFAQDGGRQYRTLTTNVSESINGILKHARHLPITTTVMTTFFKSVEYFTDKASKAASKMESGKIYSDFAMDKYELWRQKARRHRVTMFDKVMGIYSVQTPVNPTSPYKGNHMHVVRLNERTCTCNKLQQWKLPCSHVIAICSYHNLDPLQYFSDYWKLQSNINIYTTLAFQPIHDERYWPEYFGDKIIPDKDRLRGKGRPRVNRIRNEMDEFLESQPSQKQSCKMCGNAGHNPRTCPMIWRDASSSAPTTNV</sequence>
<accession>A0ACB7XKE8</accession>
<organism evidence="1 2">
    <name type="scientific">Vaccinium darrowii</name>
    <dbReference type="NCBI Taxonomy" id="229202"/>
    <lineage>
        <taxon>Eukaryota</taxon>
        <taxon>Viridiplantae</taxon>
        <taxon>Streptophyta</taxon>
        <taxon>Embryophyta</taxon>
        <taxon>Tracheophyta</taxon>
        <taxon>Spermatophyta</taxon>
        <taxon>Magnoliopsida</taxon>
        <taxon>eudicotyledons</taxon>
        <taxon>Gunneridae</taxon>
        <taxon>Pentapetalae</taxon>
        <taxon>asterids</taxon>
        <taxon>Ericales</taxon>
        <taxon>Ericaceae</taxon>
        <taxon>Vaccinioideae</taxon>
        <taxon>Vaccinieae</taxon>
        <taxon>Vaccinium</taxon>
    </lineage>
</organism>
<reference evidence="1 2" key="1">
    <citation type="journal article" date="2021" name="Hortic Res">
        <title>High-quality reference genome and annotation aids understanding of berry development for evergreen blueberry (Vaccinium darrowii).</title>
        <authorList>
            <person name="Yu J."/>
            <person name="Hulse-Kemp A.M."/>
            <person name="Babiker E."/>
            <person name="Staton M."/>
        </authorList>
    </citation>
    <scope>NUCLEOTIDE SEQUENCE [LARGE SCALE GENOMIC DNA]</scope>
    <source>
        <strain evidence="2">cv. NJ 8807/NJ 8810</strain>
        <tissue evidence="1">Young leaf</tissue>
    </source>
</reference>
<name>A0ACB7XKE8_9ERIC</name>
<evidence type="ECO:0000313" key="2">
    <source>
        <dbReference type="Proteomes" id="UP000828048"/>
    </source>
</evidence>
<proteinExistence type="predicted"/>